<evidence type="ECO:0000313" key="1">
    <source>
        <dbReference type="EMBL" id="MBH8594908.1"/>
    </source>
</evidence>
<dbReference type="Pfam" id="PF14116">
    <property type="entry name" value="YyzF"/>
    <property type="match status" value="1"/>
</dbReference>
<sequence>MDGEKIVWYACEEHAEIVMEDFIDTYQAPPVMEPCDTQQAGAQCKWCGEKPKYQFEIHTQKQEIL</sequence>
<name>A0A8I1A5K2_THEIN</name>
<reference evidence="1 2" key="1">
    <citation type="submission" date="2020-12" db="EMBL/GenBank/DDBJ databases">
        <title>WGS of Thermoactinomyces spp.</title>
        <authorList>
            <person name="Cheng K."/>
        </authorList>
    </citation>
    <scope>NUCLEOTIDE SEQUENCE [LARGE SCALE GENOMIC DNA]</scope>
    <source>
        <strain evidence="2">CICC 10671\DSM 43846</strain>
    </source>
</reference>
<dbReference type="NCBIfam" id="TIGR04129">
    <property type="entry name" value="CxxH_BA5709"/>
    <property type="match status" value="1"/>
</dbReference>
<protein>
    <submittedName>
        <fullName evidence="1">CxxH/CxxC protein</fullName>
    </submittedName>
</protein>
<dbReference type="RefSeq" id="WP_181731244.1">
    <property type="nucleotide sequence ID" value="NZ_JACEIR010000002.1"/>
</dbReference>
<keyword evidence="2" id="KW-1185">Reference proteome</keyword>
<dbReference type="AlphaFoldDB" id="A0A8I1A5K2"/>
<dbReference type="InterPro" id="IPR025626">
    <property type="entry name" value="YyzF"/>
</dbReference>
<organism evidence="1 2">
    <name type="scientific">Thermoactinomyces intermedius</name>
    <dbReference type="NCBI Taxonomy" id="2024"/>
    <lineage>
        <taxon>Bacteria</taxon>
        <taxon>Bacillati</taxon>
        <taxon>Bacillota</taxon>
        <taxon>Bacilli</taxon>
        <taxon>Bacillales</taxon>
        <taxon>Thermoactinomycetaceae</taxon>
        <taxon>Thermoactinomyces</taxon>
    </lineage>
</organism>
<dbReference type="Proteomes" id="UP000633619">
    <property type="component" value="Unassembled WGS sequence"/>
</dbReference>
<evidence type="ECO:0000313" key="2">
    <source>
        <dbReference type="Proteomes" id="UP000633619"/>
    </source>
</evidence>
<comment type="caution">
    <text evidence="1">The sequence shown here is derived from an EMBL/GenBank/DDBJ whole genome shotgun (WGS) entry which is preliminary data.</text>
</comment>
<gene>
    <name evidence="1" type="ORF">I8U20_06145</name>
</gene>
<accession>A0A8I1A5K2</accession>
<dbReference type="EMBL" id="JAECVW010000003">
    <property type="protein sequence ID" value="MBH8594908.1"/>
    <property type="molecule type" value="Genomic_DNA"/>
</dbReference>
<proteinExistence type="predicted"/>